<evidence type="ECO:0000313" key="3">
    <source>
        <dbReference type="Proteomes" id="UP001176940"/>
    </source>
</evidence>
<comment type="caution">
    <text evidence="2">The sequence shown here is derived from an EMBL/GenBank/DDBJ whole genome shotgun (WGS) entry which is preliminary data.</text>
</comment>
<name>A0ABN9MJW3_9NEOB</name>
<feature type="compositionally biased region" description="Basic and acidic residues" evidence="1">
    <location>
        <begin position="10"/>
        <end position="19"/>
    </location>
</feature>
<keyword evidence="3" id="KW-1185">Reference proteome</keyword>
<gene>
    <name evidence="2" type="ORF">RIMI_LOCUS21930519</name>
</gene>
<proteinExistence type="predicted"/>
<dbReference type="PANTHER" id="PTHR14817:SF2">
    <property type="entry name" value="COILED-COIL DOMAIN-CONTAINING PROTEIN 15"/>
    <property type="match status" value="1"/>
</dbReference>
<evidence type="ECO:0000313" key="2">
    <source>
        <dbReference type="EMBL" id="CAJ0967070.1"/>
    </source>
</evidence>
<accession>A0ABN9MJW3</accession>
<feature type="region of interest" description="Disordered" evidence="1">
    <location>
        <begin position="325"/>
        <end position="349"/>
    </location>
</feature>
<dbReference type="Proteomes" id="UP001176940">
    <property type="component" value="Unassembled WGS sequence"/>
</dbReference>
<evidence type="ECO:0000256" key="1">
    <source>
        <dbReference type="SAM" id="MobiDB-lite"/>
    </source>
</evidence>
<organism evidence="2 3">
    <name type="scientific">Ranitomeya imitator</name>
    <name type="common">mimic poison frog</name>
    <dbReference type="NCBI Taxonomy" id="111125"/>
    <lineage>
        <taxon>Eukaryota</taxon>
        <taxon>Metazoa</taxon>
        <taxon>Chordata</taxon>
        <taxon>Craniata</taxon>
        <taxon>Vertebrata</taxon>
        <taxon>Euteleostomi</taxon>
        <taxon>Amphibia</taxon>
        <taxon>Batrachia</taxon>
        <taxon>Anura</taxon>
        <taxon>Neobatrachia</taxon>
        <taxon>Hyloidea</taxon>
        <taxon>Dendrobatidae</taxon>
        <taxon>Dendrobatinae</taxon>
        <taxon>Ranitomeya</taxon>
    </lineage>
</organism>
<dbReference type="EMBL" id="CAUEEQ010078024">
    <property type="protein sequence ID" value="CAJ0967070.1"/>
    <property type="molecule type" value="Genomic_DNA"/>
</dbReference>
<feature type="region of interest" description="Disordered" evidence="1">
    <location>
        <begin position="1"/>
        <end position="21"/>
    </location>
</feature>
<dbReference type="PANTHER" id="PTHR14817">
    <property type="entry name" value="COILED-COIL DOMAIN-CONTAINING PROTEIN 15"/>
    <property type="match status" value="1"/>
</dbReference>
<dbReference type="InterPro" id="IPR037693">
    <property type="entry name" value="CCDC15"/>
</dbReference>
<protein>
    <submittedName>
        <fullName evidence="2">Uncharacterized protein</fullName>
    </submittedName>
</protein>
<sequence>MAPPVQCPVRRREEPERGLPRPSRMVVNQAVLAERNPGRVAAVGAWIEPGDRGAADRVRVFKITKVVKRRSEWTKSSVSCGYGRCQVPAQQIEDQLIQYQREKEQRLIRFQWEVKQRVNQHAKQCKQHQLQKSYDAITREGIIVTQSSDAAMHFTPKRNTCTYRNTEVAICSPSKRWVSAKRISDDSEDDLKERDGNKLFSEHAKALKNTMRQVRGRLAALKTVEAEELTLPGGLWKVSPTRDNPVSRRSPVLSSSIAEEDEISLRGYHDLPVELLPHESQRHLLEKENAIPSVKSVCNRLMKEAYRAGPAPAYNTDYRAALVLRPGVDEEEERKQGPTPGLNNQQSER</sequence>
<reference evidence="2" key="1">
    <citation type="submission" date="2023-07" db="EMBL/GenBank/DDBJ databases">
        <authorList>
            <person name="Stuckert A."/>
        </authorList>
    </citation>
    <scope>NUCLEOTIDE SEQUENCE</scope>
</reference>